<protein>
    <submittedName>
        <fullName evidence="2">Type VII secretion protein EccE</fullName>
    </submittedName>
</protein>
<proteinExistence type="predicted"/>
<dbReference type="OrthoDB" id="5189601at2"/>
<reference evidence="2 3" key="1">
    <citation type="submission" date="2018-08" db="EMBL/GenBank/DDBJ databases">
        <title>Jishengella sp. nov., isolated from a root of Azadirachta indica A. Juss. var. siamensis Valenton.</title>
        <authorList>
            <person name="Kuncharoen N."/>
            <person name="Tanasupawat S."/>
            <person name="Kudo T."/>
            <person name="Ohkuma M."/>
        </authorList>
    </citation>
    <scope>NUCLEOTIDE SEQUENCE [LARGE SCALE GENOMIC DNA]</scope>
    <source>
        <strain evidence="2 3">AZ1-13</strain>
    </source>
</reference>
<dbReference type="RefSeq" id="WP_119578824.1">
    <property type="nucleotide sequence ID" value="NZ_QXEC01000021.1"/>
</dbReference>
<dbReference type="NCBIfam" id="TIGR03923">
    <property type="entry name" value="T7SS_EccE"/>
    <property type="match status" value="1"/>
</dbReference>
<dbReference type="EMBL" id="QXEC01000021">
    <property type="protein sequence ID" value="RIV36181.1"/>
    <property type="molecule type" value="Genomic_DNA"/>
</dbReference>
<name>A0A418MQV0_9ACTN</name>
<gene>
    <name evidence="2" type="primary">eccE</name>
    <name evidence="2" type="ORF">D2L64_20325</name>
</gene>
<evidence type="ECO:0000313" key="2">
    <source>
        <dbReference type="EMBL" id="RIV36181.1"/>
    </source>
</evidence>
<sequence length="610" mass="63645">MTSTSTRTAVVAPPPPDYSVSPAGQRIRPATAAQPAGGHWRAYLPRAGQIVTTQVALAALLAALGRGVPALPAAALLAGMLLTLAWGRVRQRWLHQWLGIALGYLARRRPTAPAPRPSALLALVAPDTVVHSIELAGASAAVFEDPDGMVALLEIGDPADLLGDGVRQLPSCASLLPATTGQTPPVRVQLLLSVTAAPAISAGGGPAANSYRQLTDGRLAGRERAVLAVRVLRTEGWSPEALRRALAGTVRRIVRRLGRLPVRPLGEQPALRVLAEFAHHDGRPVRESWQTIRSGGLLQTTFRLRRWPTPEVAPQLLTRLSTLPVTATTVSLHAETGRPMSTGLSVRLGAPTAAELSAAAQALRRFVAAGGGAVQRLDGAHRSGFADTLPLARPVPVPAGAGGDLPLPYGSAGLMLGVNRHGRAVTIRLFRPESTRVMVVGGIRAAQLLTLRALALGCRVVVQTTRPLAWEPFVRGAGAPGGVIPLVTPGRPVEAEPGTPLSPVLVVSDAPPPTGGPRPGAAWQATLLVRDELTPADTDALARADLAVLQPLNHAEALIAGAALGLGESAELLTRIRYDMVAVVNRRALRWALLAGTPIEAQLIGPPART</sequence>
<keyword evidence="3" id="KW-1185">Reference proteome</keyword>
<dbReference type="Proteomes" id="UP000283832">
    <property type="component" value="Unassembled WGS sequence"/>
</dbReference>
<dbReference type="InterPro" id="IPR021368">
    <property type="entry name" value="T7SS_EccE"/>
</dbReference>
<organism evidence="2 3">
    <name type="scientific">Micromonospora radicis</name>
    <dbReference type="NCBI Taxonomy" id="1894971"/>
    <lineage>
        <taxon>Bacteria</taxon>
        <taxon>Bacillati</taxon>
        <taxon>Actinomycetota</taxon>
        <taxon>Actinomycetes</taxon>
        <taxon>Micromonosporales</taxon>
        <taxon>Micromonosporaceae</taxon>
        <taxon>Micromonospora</taxon>
    </lineage>
</organism>
<accession>A0A418MQV0</accession>
<feature type="region of interest" description="Disordered" evidence="1">
    <location>
        <begin position="1"/>
        <end position="33"/>
    </location>
</feature>
<evidence type="ECO:0000313" key="3">
    <source>
        <dbReference type="Proteomes" id="UP000283832"/>
    </source>
</evidence>
<comment type="caution">
    <text evidence="2">The sequence shown here is derived from an EMBL/GenBank/DDBJ whole genome shotgun (WGS) entry which is preliminary data.</text>
</comment>
<evidence type="ECO:0000256" key="1">
    <source>
        <dbReference type="SAM" id="MobiDB-lite"/>
    </source>
</evidence>
<dbReference type="AlphaFoldDB" id="A0A418MQV0"/>